<evidence type="ECO:0000256" key="1">
    <source>
        <dbReference type="ARBA" id="ARBA00023015"/>
    </source>
</evidence>
<keyword evidence="3" id="KW-0238">DNA-binding</keyword>
<dbReference type="RefSeq" id="WP_121370357.1">
    <property type="nucleotide sequence ID" value="NZ_RBKS01000001.1"/>
</dbReference>
<dbReference type="GO" id="GO:0003677">
    <property type="term" value="F:DNA binding"/>
    <property type="evidence" value="ECO:0007669"/>
    <property type="project" value="UniProtKB-KW"/>
</dbReference>
<organism evidence="7 8">
    <name type="scientific">Frondihabitans australicus</name>
    <dbReference type="NCBI Taxonomy" id="386892"/>
    <lineage>
        <taxon>Bacteria</taxon>
        <taxon>Bacillati</taxon>
        <taxon>Actinomycetota</taxon>
        <taxon>Actinomycetes</taxon>
        <taxon>Micrococcales</taxon>
        <taxon>Microbacteriaceae</taxon>
        <taxon>Frondihabitans</taxon>
    </lineage>
</organism>
<evidence type="ECO:0000313" key="8">
    <source>
        <dbReference type="Proteomes" id="UP000280008"/>
    </source>
</evidence>
<evidence type="ECO:0000313" key="7">
    <source>
        <dbReference type="EMBL" id="RKR75578.1"/>
    </source>
</evidence>
<evidence type="ECO:0000259" key="6">
    <source>
        <dbReference type="Pfam" id="PF04545"/>
    </source>
</evidence>
<dbReference type="GO" id="GO:0006352">
    <property type="term" value="P:DNA-templated transcription initiation"/>
    <property type="evidence" value="ECO:0007669"/>
    <property type="project" value="InterPro"/>
</dbReference>
<keyword evidence="8" id="KW-1185">Reference proteome</keyword>
<dbReference type="NCBIfam" id="TIGR02937">
    <property type="entry name" value="sigma70-ECF"/>
    <property type="match status" value="1"/>
</dbReference>
<dbReference type="InterPro" id="IPR014284">
    <property type="entry name" value="RNA_pol_sigma-70_dom"/>
</dbReference>
<dbReference type="SUPFAM" id="SSF88946">
    <property type="entry name" value="Sigma2 domain of RNA polymerase sigma factors"/>
    <property type="match status" value="1"/>
</dbReference>
<sequence>MNKIERNAMVVQNLPLVGYLVSEVCARATHLSRDDLASAGALALVQAADAFDPEQGVPFGAYARTRIMGAFADDMRSSDWASRGTRKRIKETLATQETLTAALGRTPSVDEIASSLGVDRQTAADALTDAARTVTAIDETVADQLAAEIILPEETLLEQERTCYLRAAVEALPEKMRYIVEKVYFGDSSVTEIAEELGITHSAVSQQRTEAIRLLRDALNTHYADDEATEVVYESKTAPARRAAYLSRVASGAVVGIGRAMQQANAPVAARAVAS</sequence>
<evidence type="ECO:0000256" key="2">
    <source>
        <dbReference type="ARBA" id="ARBA00023082"/>
    </source>
</evidence>
<dbReference type="OrthoDB" id="9799825at2"/>
<gene>
    <name evidence="7" type="ORF">C8E83_2726</name>
</gene>
<dbReference type="InterPro" id="IPR007627">
    <property type="entry name" value="RNA_pol_sigma70_r2"/>
</dbReference>
<dbReference type="Gene3D" id="1.10.1740.10">
    <property type="match status" value="1"/>
</dbReference>
<dbReference type="AlphaFoldDB" id="A0A495IJI5"/>
<dbReference type="PANTHER" id="PTHR30385">
    <property type="entry name" value="SIGMA FACTOR F FLAGELLAR"/>
    <property type="match status" value="1"/>
</dbReference>
<evidence type="ECO:0000256" key="3">
    <source>
        <dbReference type="ARBA" id="ARBA00023125"/>
    </source>
</evidence>
<keyword evidence="4" id="KW-0804">Transcription</keyword>
<evidence type="ECO:0000256" key="4">
    <source>
        <dbReference type="ARBA" id="ARBA00023163"/>
    </source>
</evidence>
<keyword evidence="2" id="KW-0731">Sigma factor</keyword>
<keyword evidence="7" id="KW-0969">Cilium</keyword>
<keyword evidence="7" id="KW-0282">Flagellum</keyword>
<keyword evidence="1" id="KW-0805">Transcription regulation</keyword>
<dbReference type="Proteomes" id="UP000280008">
    <property type="component" value="Unassembled WGS sequence"/>
</dbReference>
<dbReference type="GO" id="GO:0016987">
    <property type="term" value="F:sigma factor activity"/>
    <property type="evidence" value="ECO:0007669"/>
    <property type="project" value="UniProtKB-KW"/>
</dbReference>
<dbReference type="Pfam" id="PF04542">
    <property type="entry name" value="Sigma70_r2"/>
    <property type="match status" value="1"/>
</dbReference>
<reference evidence="7 8" key="1">
    <citation type="submission" date="2018-10" db="EMBL/GenBank/DDBJ databases">
        <title>Sequencing the genomes of 1000 actinobacteria strains.</title>
        <authorList>
            <person name="Klenk H.-P."/>
        </authorList>
    </citation>
    <scope>NUCLEOTIDE SEQUENCE [LARGE SCALE GENOMIC DNA]</scope>
    <source>
        <strain evidence="7 8">DSM 17894</strain>
    </source>
</reference>
<dbReference type="InterPro" id="IPR000943">
    <property type="entry name" value="RNA_pol_sigma70"/>
</dbReference>
<dbReference type="PIRSF" id="PIRSF000770">
    <property type="entry name" value="RNA_pol_sigma-SigE/K"/>
    <property type="match status" value="1"/>
</dbReference>
<comment type="caution">
    <text evidence="7">The sequence shown here is derived from an EMBL/GenBank/DDBJ whole genome shotgun (WGS) entry which is preliminary data.</text>
</comment>
<proteinExistence type="predicted"/>
<dbReference type="Gene3D" id="1.20.140.160">
    <property type="match status" value="1"/>
</dbReference>
<accession>A0A495IJI5</accession>
<dbReference type="EMBL" id="RBKS01000001">
    <property type="protein sequence ID" value="RKR75578.1"/>
    <property type="molecule type" value="Genomic_DNA"/>
</dbReference>
<feature type="domain" description="RNA polymerase sigma-70 region 2" evidence="5">
    <location>
        <begin position="10"/>
        <end position="80"/>
    </location>
</feature>
<protein>
    <submittedName>
        <fullName evidence="7">RNA polymerase sigma factor for flagellar operon FliA</fullName>
    </submittedName>
</protein>
<keyword evidence="7" id="KW-0966">Cell projection</keyword>
<dbReference type="InterPro" id="IPR013325">
    <property type="entry name" value="RNA_pol_sigma_r2"/>
</dbReference>
<dbReference type="InterPro" id="IPR007630">
    <property type="entry name" value="RNA_pol_sigma70_r4"/>
</dbReference>
<dbReference type="InterPro" id="IPR013324">
    <property type="entry name" value="RNA_pol_sigma_r3/r4-like"/>
</dbReference>
<dbReference type="SUPFAM" id="SSF88659">
    <property type="entry name" value="Sigma3 and sigma4 domains of RNA polymerase sigma factors"/>
    <property type="match status" value="2"/>
</dbReference>
<name>A0A495IJI5_9MICO</name>
<dbReference type="Pfam" id="PF04545">
    <property type="entry name" value="Sigma70_r4"/>
    <property type="match status" value="1"/>
</dbReference>
<feature type="domain" description="RNA polymerase sigma-70 region 4" evidence="6">
    <location>
        <begin position="169"/>
        <end position="216"/>
    </location>
</feature>
<evidence type="ECO:0000259" key="5">
    <source>
        <dbReference type="Pfam" id="PF04542"/>
    </source>
</evidence>